<organism evidence="1">
    <name type="scientific">Sulfobacillus thermotolerans</name>
    <dbReference type="NCBI Taxonomy" id="338644"/>
    <lineage>
        <taxon>Bacteria</taxon>
        <taxon>Bacillati</taxon>
        <taxon>Bacillota</taxon>
        <taxon>Clostridia</taxon>
        <taxon>Eubacteriales</taxon>
        <taxon>Clostridiales Family XVII. Incertae Sedis</taxon>
        <taxon>Sulfobacillus</taxon>
    </lineage>
</organism>
<proteinExistence type="predicted"/>
<name>G5CJ36_9FIRM</name>
<protein>
    <submittedName>
        <fullName evidence="1">Uncharacterized protein</fullName>
    </submittedName>
</protein>
<keyword evidence="1" id="KW-0614">Plasmid</keyword>
<dbReference type="AlphaFoldDB" id="G5CJ36"/>
<reference evidence="1" key="1">
    <citation type="journal article" date="2011" name="Appl. Environ. Microbiol.">
        <title>Two Large, Related, Cryptic Plasmids from Geographically Distinct Isolates of Sulfobacillus thermotolerans.</title>
        <authorList>
            <person name="Deane S.M."/>
            <person name="Rawlings D.E."/>
        </authorList>
    </citation>
    <scope>NUCLEOTIDE SEQUENCE</scope>
    <source>
        <strain evidence="1">L15</strain>
        <plasmid evidence="1">pL15</plasmid>
    </source>
</reference>
<gene>
    <name evidence="1" type="primary">orfL66</name>
</gene>
<dbReference type="EMBL" id="JN119829">
    <property type="protein sequence ID" value="AEP14313.1"/>
    <property type="molecule type" value="Genomic_DNA"/>
</dbReference>
<accession>G5CJ36</accession>
<sequence>MKVNGTSPRGAFSSVYPYNLDKLVIHEVHMPALDLTLQASPWPTDRSGFPGVIREIYSEKDYYLALTTKRFPHAPFDAMIMAFGDNEKRSVHDLSTDGLNAVLRSGLAFIEFVQDPAVAVRYKLMEGHCCLIYNFDLTKDRENGMSNKRFHMHLNYWPSYTTLMKRPTTFANLSSVERVRLFDPLLFAGPGIVRDIIPVDTQVVMPCSWTVDEAIKFGLPIGSTFEIVGGWRTLQTERFAIWLQQVHESLANAYSNVRRELVQEPFEDPWSRPNLVPPDVRIKRIDAQPLSDDARKLLKYLAIPLQNLNPQLIQYLRSHKKLRIRHMSLQGLSYSVAFHPLGWGQDTKILVVVQLRLFTDIGGASLTYFPGFPLIRVQRNEGTLSASEIQTRVQFQTELADWLTR</sequence>
<geneLocation type="plasmid" evidence="1">
    <name>pL15</name>
</geneLocation>
<evidence type="ECO:0000313" key="1">
    <source>
        <dbReference type="EMBL" id="AEP14313.1"/>
    </source>
</evidence>